<dbReference type="InterPro" id="IPR050108">
    <property type="entry name" value="CDK"/>
</dbReference>
<dbReference type="PROSITE" id="PS00108">
    <property type="entry name" value="PROTEIN_KINASE_ST"/>
    <property type="match status" value="1"/>
</dbReference>
<evidence type="ECO:0000313" key="12">
    <source>
        <dbReference type="Proteomes" id="UP001620645"/>
    </source>
</evidence>
<dbReference type="SMART" id="SM00220">
    <property type="entry name" value="S_TKc"/>
    <property type="match status" value="1"/>
</dbReference>
<evidence type="ECO:0000256" key="4">
    <source>
        <dbReference type="ARBA" id="ARBA00022741"/>
    </source>
</evidence>
<dbReference type="SUPFAM" id="SSF56112">
    <property type="entry name" value="Protein kinase-like (PK-like)"/>
    <property type="match status" value="1"/>
</dbReference>
<proteinExistence type="inferred from homology"/>
<dbReference type="EMBL" id="JBICCN010000040">
    <property type="protein sequence ID" value="KAL3099183.1"/>
    <property type="molecule type" value="Genomic_DNA"/>
</dbReference>
<dbReference type="Proteomes" id="UP001620645">
    <property type="component" value="Unassembled WGS sequence"/>
</dbReference>
<evidence type="ECO:0000256" key="9">
    <source>
        <dbReference type="SAM" id="MobiDB-lite"/>
    </source>
</evidence>
<dbReference type="PROSITE" id="PS00107">
    <property type="entry name" value="PROTEIN_KINASE_ATP"/>
    <property type="match status" value="1"/>
</dbReference>
<dbReference type="Gene3D" id="3.30.200.20">
    <property type="entry name" value="Phosphorylase Kinase, domain 1"/>
    <property type="match status" value="1"/>
</dbReference>
<comment type="caution">
    <text evidence="11">The sequence shown here is derived from an EMBL/GenBank/DDBJ whole genome shotgun (WGS) entry which is preliminary data.</text>
</comment>
<feature type="region of interest" description="Disordered" evidence="9">
    <location>
        <begin position="350"/>
        <end position="371"/>
    </location>
</feature>
<dbReference type="AlphaFoldDB" id="A0ABD2K8E4"/>
<protein>
    <recommendedName>
        <fullName evidence="10">Protein kinase domain-containing protein</fullName>
    </recommendedName>
</protein>
<name>A0ABD2K8E4_HETSC</name>
<dbReference type="GO" id="GO:0004674">
    <property type="term" value="F:protein serine/threonine kinase activity"/>
    <property type="evidence" value="ECO:0007669"/>
    <property type="project" value="UniProtKB-KW"/>
</dbReference>
<keyword evidence="12" id="KW-1185">Reference proteome</keyword>
<gene>
    <name evidence="11" type="ORF">niasHS_000791</name>
</gene>
<keyword evidence="5" id="KW-0418">Kinase</keyword>
<evidence type="ECO:0000259" key="10">
    <source>
        <dbReference type="PROSITE" id="PS50011"/>
    </source>
</evidence>
<evidence type="ECO:0000256" key="2">
    <source>
        <dbReference type="ARBA" id="ARBA00022527"/>
    </source>
</evidence>
<dbReference type="GO" id="GO:0005524">
    <property type="term" value="F:ATP binding"/>
    <property type="evidence" value="ECO:0007669"/>
    <property type="project" value="UniProtKB-UniRule"/>
</dbReference>
<feature type="domain" description="Protein kinase" evidence="10">
    <location>
        <begin position="9"/>
        <end position="317"/>
    </location>
</feature>
<keyword evidence="4 7" id="KW-0547">Nucleotide-binding</keyword>
<keyword evidence="3" id="KW-0808">Transferase</keyword>
<keyword evidence="6 7" id="KW-0067">ATP-binding</keyword>
<evidence type="ECO:0000256" key="6">
    <source>
        <dbReference type="ARBA" id="ARBA00022840"/>
    </source>
</evidence>
<reference evidence="11 12" key="1">
    <citation type="submission" date="2024-10" db="EMBL/GenBank/DDBJ databases">
        <authorList>
            <person name="Kim D."/>
        </authorList>
    </citation>
    <scope>NUCLEOTIDE SEQUENCE [LARGE SCALE GENOMIC DNA]</scope>
    <source>
        <strain evidence="11">Taebaek</strain>
    </source>
</reference>
<accession>A0ABD2K8E4</accession>
<dbReference type="InterPro" id="IPR017441">
    <property type="entry name" value="Protein_kinase_ATP_BS"/>
</dbReference>
<dbReference type="Pfam" id="PF00069">
    <property type="entry name" value="Pkinase"/>
    <property type="match status" value="1"/>
</dbReference>
<evidence type="ECO:0000256" key="5">
    <source>
        <dbReference type="ARBA" id="ARBA00022777"/>
    </source>
</evidence>
<evidence type="ECO:0000313" key="11">
    <source>
        <dbReference type="EMBL" id="KAL3099183.1"/>
    </source>
</evidence>
<dbReference type="InterPro" id="IPR000719">
    <property type="entry name" value="Prot_kinase_dom"/>
</dbReference>
<dbReference type="InterPro" id="IPR011009">
    <property type="entry name" value="Kinase-like_dom_sf"/>
</dbReference>
<sequence>MSTFYGGKYSFIKRLGQGAYGSVVKAKDLENGRAVAIKQIALKGDVAAQLRVFREVQSLRHCDHTNIIRLLDILWSPANQQQRSDNGGAGELGEQSPTPLFVSLVLDLADSSLRLVIEDEQRPQLELIPRHYFVQMLYGIAYLHDEHIGIMHRDLKPDNILVTVRNQVRIADFGLACIYFPDDAQRTYEHQVATRWYRAPELLFGAIQYSPAVDLWALGCIFAEFFNGEPLFAGKTDIEQLTRLFVVMGTPTEQSWPGWQLLPDANKVMFDVVEPANDWTKIVPSVSSEGLQLIRSLIQLNPCIRSSALRCLQHPFFTHHPQYDQIPYQPPLLEQMGGRRKVPEIVFNDSRRMEKKMKPPTNKKQAQWHKS</sequence>
<evidence type="ECO:0000256" key="8">
    <source>
        <dbReference type="RuleBase" id="RU000304"/>
    </source>
</evidence>
<dbReference type="PROSITE" id="PS50011">
    <property type="entry name" value="PROTEIN_KINASE_DOM"/>
    <property type="match status" value="1"/>
</dbReference>
<evidence type="ECO:0000256" key="7">
    <source>
        <dbReference type="PROSITE-ProRule" id="PRU10141"/>
    </source>
</evidence>
<evidence type="ECO:0000256" key="1">
    <source>
        <dbReference type="ARBA" id="ARBA00006485"/>
    </source>
</evidence>
<dbReference type="FunFam" id="1.10.510.10:FF:000624">
    <property type="entry name" value="Mitogen-activated protein kinase"/>
    <property type="match status" value="1"/>
</dbReference>
<feature type="binding site" evidence="7">
    <location>
        <position position="43"/>
    </location>
    <ligand>
        <name>ATP</name>
        <dbReference type="ChEBI" id="CHEBI:30616"/>
    </ligand>
</feature>
<evidence type="ECO:0000256" key="3">
    <source>
        <dbReference type="ARBA" id="ARBA00022679"/>
    </source>
</evidence>
<dbReference type="Gene3D" id="1.10.510.10">
    <property type="entry name" value="Transferase(Phosphotransferase) domain 1"/>
    <property type="match status" value="1"/>
</dbReference>
<dbReference type="PANTHER" id="PTHR24056">
    <property type="entry name" value="CELL DIVISION PROTEIN KINASE"/>
    <property type="match status" value="1"/>
</dbReference>
<dbReference type="InterPro" id="IPR008271">
    <property type="entry name" value="Ser/Thr_kinase_AS"/>
</dbReference>
<dbReference type="PANTHER" id="PTHR24056:SF469">
    <property type="entry name" value="PROTEIN KINASE DOMAIN-CONTAINING PROTEIN"/>
    <property type="match status" value="1"/>
</dbReference>
<keyword evidence="2 8" id="KW-0723">Serine/threonine-protein kinase</keyword>
<comment type="similarity">
    <text evidence="1">Belongs to the protein kinase superfamily. CMGC Ser/Thr protein kinase family. CDC2/CDKX subfamily.</text>
</comment>
<organism evidence="11 12">
    <name type="scientific">Heterodera schachtii</name>
    <name type="common">Sugarbeet cyst nematode worm</name>
    <name type="synonym">Tylenchus schachtii</name>
    <dbReference type="NCBI Taxonomy" id="97005"/>
    <lineage>
        <taxon>Eukaryota</taxon>
        <taxon>Metazoa</taxon>
        <taxon>Ecdysozoa</taxon>
        <taxon>Nematoda</taxon>
        <taxon>Chromadorea</taxon>
        <taxon>Rhabditida</taxon>
        <taxon>Tylenchina</taxon>
        <taxon>Tylenchomorpha</taxon>
        <taxon>Tylenchoidea</taxon>
        <taxon>Heteroderidae</taxon>
        <taxon>Heteroderinae</taxon>
        <taxon>Heterodera</taxon>
    </lineage>
</organism>